<keyword evidence="6" id="KW-0378">Hydrolase</keyword>
<dbReference type="OrthoDB" id="7630912at2759"/>
<dbReference type="EMBL" id="CAJVCH010275050">
    <property type="protein sequence ID" value="CAG7734709.1"/>
    <property type="molecule type" value="Genomic_DNA"/>
</dbReference>
<dbReference type="PANTHER" id="PTHR43775">
    <property type="entry name" value="FATTY ACID SYNTHASE"/>
    <property type="match status" value="1"/>
</dbReference>
<dbReference type="SMART" id="SM00825">
    <property type="entry name" value="PKS_KS"/>
    <property type="match status" value="1"/>
</dbReference>
<evidence type="ECO:0000256" key="8">
    <source>
        <dbReference type="ARBA" id="ARBA00022857"/>
    </source>
</evidence>
<evidence type="ECO:0000256" key="9">
    <source>
        <dbReference type="ARBA" id="ARBA00023002"/>
    </source>
</evidence>
<sequence>MLQRQPTTDFPLTPPLYGQRDASKNLDRYNVDEYEVPSRLGVLKNLDKFDSEFFSVHAKQATILDPRIRFLLEVTYEAIIDAGINPVTIQGSKTGVFLGGSEGEAGTIWKRSTTKPNMYGILGNVLSMMANRLSYTFDFNGPSYVVDTACSSSSVALQQALHAIRTGLCDAAIVAGAHIHHDPIASYCFHYLKMTSKDGKCKSFDASADGYVRAEAAVALYLCKKQNAKRSYATFVHAATNNDGYKEQGITFPCEKQQEVVIRQVYEECGISPNDVDYLEAHGTGTKVGDPEEMFAVTKVFCEGRTRPLVVGSVKSNMGHPEPVAGLCGVAKVLLSHHAGVLPPNLHYTDPNPEIPVLHDGRVTIVDKITPFNAKYVGFNSMGFGGTNVHMLLKLTPKEETLKIWKPKIPLILNFSGRTQEAVETFLQTALTRQQNQNFVRLTQEIQKYDIPRHPFRGYVIVTPEKAEIQEIRGEISSSLG</sequence>
<feature type="region of interest" description="Disordered" evidence="16">
    <location>
        <begin position="1"/>
        <end position="21"/>
    </location>
</feature>
<dbReference type="EC" id="2.3.1.85" evidence="1"/>
<keyword evidence="5 15" id="KW-0808">Transferase</keyword>
<dbReference type="CDD" id="cd00833">
    <property type="entry name" value="PKS"/>
    <property type="match status" value="1"/>
</dbReference>
<evidence type="ECO:0000256" key="16">
    <source>
        <dbReference type="SAM" id="MobiDB-lite"/>
    </source>
</evidence>
<dbReference type="InterPro" id="IPR032821">
    <property type="entry name" value="PKS_assoc"/>
</dbReference>
<dbReference type="PANTHER" id="PTHR43775:SF7">
    <property type="entry name" value="FATTY ACID SYNTHASE"/>
    <property type="match status" value="1"/>
</dbReference>
<feature type="domain" description="Ketosynthase family 3 (KS3)" evidence="17">
    <location>
        <begin position="1"/>
        <end position="395"/>
    </location>
</feature>
<keyword evidence="3" id="KW-0596">Phosphopantetheine</keyword>
<dbReference type="InterPro" id="IPR020841">
    <property type="entry name" value="PKS_Beta-ketoAc_synthase_dom"/>
</dbReference>
<keyword evidence="13" id="KW-0511">Multifunctional enzyme</keyword>
<reference evidence="18" key="1">
    <citation type="submission" date="2021-06" db="EMBL/GenBank/DDBJ databases">
        <authorList>
            <person name="Hodson N. C."/>
            <person name="Mongue J. A."/>
            <person name="Jaron S. K."/>
        </authorList>
    </citation>
    <scope>NUCLEOTIDE SEQUENCE</scope>
</reference>
<feature type="compositionally biased region" description="Polar residues" evidence="16">
    <location>
        <begin position="1"/>
        <end position="10"/>
    </location>
</feature>
<evidence type="ECO:0000256" key="6">
    <source>
        <dbReference type="ARBA" id="ARBA00022801"/>
    </source>
</evidence>
<evidence type="ECO:0000259" key="17">
    <source>
        <dbReference type="PROSITE" id="PS52004"/>
    </source>
</evidence>
<evidence type="ECO:0000256" key="3">
    <source>
        <dbReference type="ARBA" id="ARBA00022450"/>
    </source>
</evidence>
<evidence type="ECO:0000256" key="11">
    <source>
        <dbReference type="ARBA" id="ARBA00023098"/>
    </source>
</evidence>
<evidence type="ECO:0000256" key="10">
    <source>
        <dbReference type="ARBA" id="ARBA00023027"/>
    </source>
</evidence>
<evidence type="ECO:0000313" key="19">
    <source>
        <dbReference type="Proteomes" id="UP000708208"/>
    </source>
</evidence>
<comment type="similarity">
    <text evidence="15">Belongs to the thiolase-like superfamily. Beta-ketoacyl-ACP synthases family.</text>
</comment>
<dbReference type="GO" id="GO:0016491">
    <property type="term" value="F:oxidoreductase activity"/>
    <property type="evidence" value="ECO:0007669"/>
    <property type="project" value="UniProtKB-KW"/>
</dbReference>
<evidence type="ECO:0000256" key="12">
    <source>
        <dbReference type="ARBA" id="ARBA00023160"/>
    </source>
</evidence>
<evidence type="ECO:0000256" key="7">
    <source>
        <dbReference type="ARBA" id="ARBA00022832"/>
    </source>
</evidence>
<gene>
    <name evidence="18" type="ORF">AFUS01_LOCUS23085</name>
</gene>
<evidence type="ECO:0000256" key="5">
    <source>
        <dbReference type="ARBA" id="ARBA00022679"/>
    </source>
</evidence>
<dbReference type="GO" id="GO:0006633">
    <property type="term" value="P:fatty acid biosynthetic process"/>
    <property type="evidence" value="ECO:0007669"/>
    <property type="project" value="UniProtKB-KW"/>
</dbReference>
<organism evidence="18 19">
    <name type="scientific">Allacma fusca</name>
    <dbReference type="NCBI Taxonomy" id="39272"/>
    <lineage>
        <taxon>Eukaryota</taxon>
        <taxon>Metazoa</taxon>
        <taxon>Ecdysozoa</taxon>
        <taxon>Arthropoda</taxon>
        <taxon>Hexapoda</taxon>
        <taxon>Collembola</taxon>
        <taxon>Symphypleona</taxon>
        <taxon>Sminthuridae</taxon>
        <taxon>Allacma</taxon>
    </lineage>
</organism>
<keyword evidence="4" id="KW-0444">Lipid biosynthesis</keyword>
<evidence type="ECO:0000256" key="1">
    <source>
        <dbReference type="ARBA" id="ARBA00012873"/>
    </source>
</evidence>
<comment type="catalytic activity">
    <reaction evidence="14">
        <text>acetyl-CoA + n malonyl-CoA + 2n NADPH + 2n H(+) = a long-chain fatty acid + (n+1) CoA + n CO2 + 2n NADP(+).</text>
        <dbReference type="EC" id="2.3.1.85"/>
    </reaction>
</comment>
<keyword evidence="7" id="KW-0276">Fatty acid metabolism</keyword>
<dbReference type="InterPro" id="IPR014030">
    <property type="entry name" value="Ketoacyl_synth_N"/>
</dbReference>
<dbReference type="GO" id="GO:0016787">
    <property type="term" value="F:hydrolase activity"/>
    <property type="evidence" value="ECO:0007669"/>
    <property type="project" value="UniProtKB-KW"/>
</dbReference>
<evidence type="ECO:0000256" key="4">
    <source>
        <dbReference type="ARBA" id="ARBA00022516"/>
    </source>
</evidence>
<proteinExistence type="inferred from homology"/>
<keyword evidence="8" id="KW-0521">NADP</keyword>
<evidence type="ECO:0000313" key="18">
    <source>
        <dbReference type="EMBL" id="CAG7734709.1"/>
    </source>
</evidence>
<dbReference type="Pfam" id="PF00109">
    <property type="entry name" value="ketoacyl-synt"/>
    <property type="match status" value="1"/>
</dbReference>
<dbReference type="Pfam" id="PF02801">
    <property type="entry name" value="Ketoacyl-synt_C"/>
    <property type="match status" value="1"/>
</dbReference>
<keyword evidence="10" id="KW-0520">NAD</keyword>
<evidence type="ECO:0000256" key="2">
    <source>
        <dbReference type="ARBA" id="ARBA00018769"/>
    </source>
</evidence>
<dbReference type="Pfam" id="PF16197">
    <property type="entry name" value="KAsynt_C_assoc"/>
    <property type="match status" value="1"/>
</dbReference>
<dbReference type="GO" id="GO:0004312">
    <property type="term" value="F:fatty acid synthase activity"/>
    <property type="evidence" value="ECO:0007669"/>
    <property type="project" value="UniProtKB-EC"/>
</dbReference>
<dbReference type="AlphaFoldDB" id="A0A8J2KGF6"/>
<keyword evidence="9" id="KW-0560">Oxidoreductase</keyword>
<dbReference type="PROSITE" id="PS00606">
    <property type="entry name" value="KS3_1"/>
    <property type="match status" value="1"/>
</dbReference>
<dbReference type="PROSITE" id="PS52004">
    <property type="entry name" value="KS3_2"/>
    <property type="match status" value="1"/>
</dbReference>
<protein>
    <recommendedName>
        <fullName evidence="2">Fatty acid synthase</fullName>
        <ecNumber evidence="1">2.3.1.85</ecNumber>
    </recommendedName>
</protein>
<name>A0A8J2KGF6_9HEXA</name>
<comment type="caution">
    <text evidence="18">The sequence shown here is derived from an EMBL/GenBank/DDBJ whole genome shotgun (WGS) entry which is preliminary data.</text>
</comment>
<dbReference type="Proteomes" id="UP000708208">
    <property type="component" value="Unassembled WGS sequence"/>
</dbReference>
<keyword evidence="19" id="KW-1185">Reference proteome</keyword>
<dbReference type="InterPro" id="IPR018201">
    <property type="entry name" value="Ketoacyl_synth_AS"/>
</dbReference>
<dbReference type="InterPro" id="IPR050091">
    <property type="entry name" value="PKS_NRPS_Biosynth_Enz"/>
</dbReference>
<accession>A0A8J2KGF6</accession>
<evidence type="ECO:0000256" key="13">
    <source>
        <dbReference type="ARBA" id="ARBA00023268"/>
    </source>
</evidence>
<dbReference type="GO" id="GO:0004315">
    <property type="term" value="F:3-oxoacyl-[acyl-carrier-protein] synthase activity"/>
    <property type="evidence" value="ECO:0007669"/>
    <property type="project" value="InterPro"/>
</dbReference>
<keyword evidence="11" id="KW-0443">Lipid metabolism</keyword>
<dbReference type="InterPro" id="IPR014031">
    <property type="entry name" value="Ketoacyl_synth_C"/>
</dbReference>
<evidence type="ECO:0000256" key="14">
    <source>
        <dbReference type="ARBA" id="ARBA00044883"/>
    </source>
</evidence>
<keyword evidence="12" id="KW-0275">Fatty acid biosynthesis</keyword>
<evidence type="ECO:0000256" key="15">
    <source>
        <dbReference type="RuleBase" id="RU003694"/>
    </source>
</evidence>